<keyword evidence="3" id="KW-1185">Reference proteome</keyword>
<dbReference type="NCBIfam" id="TIGR02167">
    <property type="entry name" value="Liste_lipo_26"/>
    <property type="match status" value="2"/>
</dbReference>
<dbReference type="Proteomes" id="UP000293345">
    <property type="component" value="Unassembled WGS sequence"/>
</dbReference>
<dbReference type="InterPro" id="IPR011889">
    <property type="entry name" value="Liste_lipo_26"/>
</dbReference>
<sequence>MGFGGNSQVRGGAEFRALREYMGLSVEDFARVTCASVSKVVAWEGLSEHIPGKVWRLVDEAVDVFDNLVDDLADVEVADWRPGGENRPIPLPYFRSQEEYQAYCDARGFEPFEGCDFGVDGVAPFGFRNAATREAAHRLRAAGRTVVMGYVSDDGPATVLNCYGVEISYQAAVSRMDKELREKAEKRLGPCTAQELFEQYRIAHLGVFGEEFSPSNPFAVYSADDGSLRFYNRNAAPKERDVFEGKTVSKLFALGVPWTRVDFADVAGDVTAIEVVDEGIKPLFLNGWFSDFKKLKRADLSRFDTSGCLDMGSLFKGCAQLEQVNLSGLNTASVTNMTCMFAGCESLVSLDLSSFDTSSVWGMARLFEGCCSLKDVDLSGFDMYKVELTTCMFAGCAELEKLDLPGVCALIDAGRSFLWCSLKDTSGMFDGCDKLRLVNASSDDRPIVLPGVSDLEGKLV</sequence>
<comment type="caution">
    <text evidence="2">The sequence shown here is derived from an EMBL/GenBank/DDBJ whole genome shotgun (WGS) entry which is preliminary data.</text>
</comment>
<protein>
    <submittedName>
        <fullName evidence="2">BspA family leucine-rich repeat surface protein</fullName>
    </submittedName>
</protein>
<dbReference type="Gene3D" id="3.80.10.10">
    <property type="entry name" value="Ribonuclease Inhibitor"/>
    <property type="match status" value="1"/>
</dbReference>
<dbReference type="Gene3D" id="1.10.3100.10">
    <property type="entry name" value="Putative cytoplasmic protein"/>
    <property type="match status" value="1"/>
</dbReference>
<dbReference type="InterPro" id="IPR027910">
    <property type="entry name" value="YdiL_sf"/>
</dbReference>
<accession>A0A4Q2K4G5</accession>
<evidence type="ECO:0000313" key="2">
    <source>
        <dbReference type="EMBL" id="RXZ54683.1"/>
    </source>
</evidence>
<dbReference type="OrthoDB" id="4427048at2"/>
<dbReference type="Pfam" id="PF22147">
    <property type="entry name" value="AcrIC5"/>
    <property type="match status" value="1"/>
</dbReference>
<dbReference type="InterPro" id="IPR054398">
    <property type="entry name" value="AcrIC5-like_dom"/>
</dbReference>
<proteinExistence type="predicted"/>
<reference evidence="2 3" key="1">
    <citation type="submission" date="2019-01" db="EMBL/GenBank/DDBJ databases">
        <title>Senegalimassilia sp. nov. KGMB04484 isolated human feces.</title>
        <authorList>
            <person name="Han K.-I."/>
            <person name="Kim J.-S."/>
            <person name="Lee K.C."/>
            <person name="Suh M.K."/>
            <person name="Eom M.K."/>
            <person name="Lee J.H."/>
            <person name="Park S.-H."/>
            <person name="Kang S.W."/>
            <person name="Park J.-E."/>
            <person name="Oh B.S."/>
            <person name="Yu S.Y."/>
            <person name="Choi S.-H."/>
            <person name="Lee D.H."/>
            <person name="Yoon H."/>
            <person name="Kim B.-Y."/>
            <person name="Lee J.H."/>
            <person name="Lee J.-S."/>
        </authorList>
    </citation>
    <scope>NUCLEOTIDE SEQUENCE [LARGE SCALE GENOMIC DNA]</scope>
    <source>
        <strain evidence="2 3">KGMB04484</strain>
    </source>
</reference>
<name>A0A4Q2K4G5_9ACTN</name>
<dbReference type="InterPro" id="IPR005046">
    <property type="entry name" value="DUF285"/>
</dbReference>
<organism evidence="2 3">
    <name type="scientific">Senegalimassilia faecalis</name>
    <dbReference type="NCBI Taxonomy" id="2509433"/>
    <lineage>
        <taxon>Bacteria</taxon>
        <taxon>Bacillati</taxon>
        <taxon>Actinomycetota</taxon>
        <taxon>Coriobacteriia</taxon>
        <taxon>Coriobacteriales</taxon>
        <taxon>Coriobacteriaceae</taxon>
        <taxon>Senegalimassilia</taxon>
    </lineage>
</organism>
<dbReference type="EMBL" id="SDPW01000001">
    <property type="protein sequence ID" value="RXZ54683.1"/>
    <property type="molecule type" value="Genomic_DNA"/>
</dbReference>
<gene>
    <name evidence="2" type="ORF">ET524_09455</name>
</gene>
<dbReference type="InterPro" id="IPR032675">
    <property type="entry name" value="LRR_dom_sf"/>
</dbReference>
<evidence type="ECO:0000313" key="3">
    <source>
        <dbReference type="Proteomes" id="UP000293345"/>
    </source>
</evidence>
<dbReference type="Pfam" id="PF03382">
    <property type="entry name" value="DUF285"/>
    <property type="match status" value="1"/>
</dbReference>
<evidence type="ECO:0000259" key="1">
    <source>
        <dbReference type="Pfam" id="PF22147"/>
    </source>
</evidence>
<dbReference type="SUPFAM" id="SSF52047">
    <property type="entry name" value="RNI-like"/>
    <property type="match status" value="1"/>
</dbReference>
<dbReference type="RefSeq" id="WP_129425303.1">
    <property type="nucleotide sequence ID" value="NZ_SDPW01000001.1"/>
</dbReference>
<feature type="domain" description="AcrIC5-like" evidence="1">
    <location>
        <begin position="162"/>
        <end position="212"/>
    </location>
</feature>
<dbReference type="AlphaFoldDB" id="A0A4Q2K4G5"/>